<dbReference type="InterPro" id="IPR014722">
    <property type="entry name" value="Rib_uL2_dom2"/>
</dbReference>
<evidence type="ECO:0000313" key="5">
    <source>
        <dbReference type="EMBL" id="BBP43157.1"/>
    </source>
</evidence>
<dbReference type="PANTHER" id="PTHR30053:SF14">
    <property type="entry name" value="TRANSLATION ELONGATION FACTOR KOW-LIKE DOMAIN-CONTAINING PROTEIN"/>
    <property type="match status" value="1"/>
</dbReference>
<gene>
    <name evidence="5" type="ORF">THMIRHAT_09030</name>
</gene>
<dbReference type="Gene3D" id="2.30.30.30">
    <property type="match status" value="1"/>
</dbReference>
<feature type="domain" description="Elongation factor P C-terminal" evidence="3">
    <location>
        <begin position="132"/>
        <end position="187"/>
    </location>
</feature>
<evidence type="ECO:0000313" key="6">
    <source>
        <dbReference type="Proteomes" id="UP000501466"/>
    </source>
</evidence>
<dbReference type="SUPFAM" id="SSF50249">
    <property type="entry name" value="Nucleic acid-binding proteins"/>
    <property type="match status" value="2"/>
</dbReference>
<dbReference type="GO" id="GO:0043043">
    <property type="term" value="P:peptide biosynthetic process"/>
    <property type="evidence" value="ECO:0007669"/>
    <property type="project" value="InterPro"/>
</dbReference>
<dbReference type="NCBIfam" id="NF001810">
    <property type="entry name" value="PRK00529.1"/>
    <property type="match status" value="1"/>
</dbReference>
<dbReference type="InterPro" id="IPR013185">
    <property type="entry name" value="Transl_elong_KOW-like"/>
</dbReference>
<dbReference type="SMART" id="SM00841">
    <property type="entry name" value="Elong-fact-P_C"/>
    <property type="match status" value="1"/>
</dbReference>
<dbReference type="Pfam" id="PF01132">
    <property type="entry name" value="EFP"/>
    <property type="match status" value="1"/>
</dbReference>
<dbReference type="CDD" id="cd04470">
    <property type="entry name" value="S1_EF-P_repeat_1"/>
    <property type="match status" value="1"/>
</dbReference>
<evidence type="ECO:0000259" key="3">
    <source>
        <dbReference type="SMART" id="SM00841"/>
    </source>
</evidence>
<dbReference type="KEGG" id="tzo:THMIRHAT_09030"/>
<proteinExistence type="inferred from homology"/>
<dbReference type="SUPFAM" id="SSF50104">
    <property type="entry name" value="Translation proteins SH3-like domain"/>
    <property type="match status" value="1"/>
</dbReference>
<dbReference type="InterPro" id="IPR013852">
    <property type="entry name" value="Transl_elong_P/YeiP_CS"/>
</dbReference>
<evidence type="ECO:0000256" key="1">
    <source>
        <dbReference type="ARBA" id="ARBA00009479"/>
    </source>
</evidence>
<dbReference type="PROSITE" id="PS01275">
    <property type="entry name" value="EFP"/>
    <property type="match status" value="1"/>
</dbReference>
<dbReference type="InterPro" id="IPR011897">
    <property type="entry name" value="Transl_elong_p-like_YeiP"/>
</dbReference>
<dbReference type="InterPro" id="IPR015365">
    <property type="entry name" value="Elong-fact-P_C"/>
</dbReference>
<dbReference type="GO" id="GO:0003746">
    <property type="term" value="F:translation elongation factor activity"/>
    <property type="evidence" value="ECO:0007669"/>
    <property type="project" value="UniProtKB-UniRule"/>
</dbReference>
<dbReference type="PANTHER" id="PTHR30053">
    <property type="entry name" value="ELONGATION FACTOR P"/>
    <property type="match status" value="1"/>
</dbReference>
<protein>
    <recommendedName>
        <fullName evidence="2">Elongation factor P-like protein</fullName>
    </recommendedName>
</protein>
<dbReference type="SMART" id="SM01185">
    <property type="entry name" value="EFP"/>
    <property type="match status" value="1"/>
</dbReference>
<dbReference type="Gene3D" id="2.40.50.140">
    <property type="entry name" value="Nucleic acid-binding proteins"/>
    <property type="match status" value="2"/>
</dbReference>
<dbReference type="EMBL" id="AP021888">
    <property type="protein sequence ID" value="BBP43157.1"/>
    <property type="molecule type" value="Genomic_DNA"/>
</dbReference>
<dbReference type="RefSeq" id="WP_173290984.1">
    <property type="nucleotide sequence ID" value="NZ_AP021888.1"/>
</dbReference>
<dbReference type="InterPro" id="IPR012340">
    <property type="entry name" value="NA-bd_OB-fold"/>
</dbReference>
<name>A0A6F8PM84_9GAMM</name>
<dbReference type="InterPro" id="IPR020599">
    <property type="entry name" value="Transl_elong_fac_P/YeiP"/>
</dbReference>
<evidence type="ECO:0000259" key="4">
    <source>
        <dbReference type="SMART" id="SM01185"/>
    </source>
</evidence>
<dbReference type="NCBIfam" id="NF003392">
    <property type="entry name" value="PRK04542.1"/>
    <property type="match status" value="1"/>
</dbReference>
<dbReference type="InterPro" id="IPR008991">
    <property type="entry name" value="Translation_prot_SH3-like_sf"/>
</dbReference>
<dbReference type="Pfam" id="PF08207">
    <property type="entry name" value="EFP_N"/>
    <property type="match status" value="1"/>
</dbReference>
<dbReference type="InterPro" id="IPR001059">
    <property type="entry name" value="Transl_elong_P/YeiP_cen"/>
</dbReference>
<dbReference type="HAMAP" id="MF_00646">
    <property type="entry name" value="EFP"/>
    <property type="match status" value="1"/>
</dbReference>
<accession>A0A6F8PM84</accession>
<feature type="domain" description="Translation elongation factor P/YeiP central" evidence="4">
    <location>
        <begin position="69"/>
        <end position="124"/>
    </location>
</feature>
<keyword evidence="6" id="KW-1185">Reference proteome</keyword>
<dbReference type="Proteomes" id="UP000501466">
    <property type="component" value="Chromosome"/>
</dbReference>
<dbReference type="PIRSF" id="PIRSF005901">
    <property type="entry name" value="EF-P"/>
    <property type="match status" value="1"/>
</dbReference>
<evidence type="ECO:0000256" key="2">
    <source>
        <dbReference type="HAMAP-Rule" id="MF_00646"/>
    </source>
</evidence>
<dbReference type="AlphaFoldDB" id="A0A6F8PM84"/>
<reference evidence="6" key="1">
    <citation type="submission" date="2019-11" db="EMBL/GenBank/DDBJ databases">
        <title>Isolation and characterization of two novel species in the genus Thiomicrorhabdus.</title>
        <authorList>
            <person name="Mochizuki J."/>
            <person name="Kojima H."/>
            <person name="Fukui M."/>
        </authorList>
    </citation>
    <scope>NUCLEOTIDE SEQUENCE [LARGE SCALE GENOMIC DNA]</scope>
    <source>
        <strain evidence="6">AkT22</strain>
    </source>
</reference>
<organism evidence="5 6">
    <name type="scientific">Thiosulfativibrio zosterae</name>
    <dbReference type="NCBI Taxonomy" id="2675053"/>
    <lineage>
        <taxon>Bacteria</taxon>
        <taxon>Pseudomonadati</taxon>
        <taxon>Pseudomonadota</taxon>
        <taxon>Gammaproteobacteria</taxon>
        <taxon>Thiotrichales</taxon>
        <taxon>Piscirickettsiaceae</taxon>
        <taxon>Thiosulfativibrio</taxon>
    </lineage>
</organism>
<sequence length="188" mass="20927">MPKANELKKGMVVEVNNEPHIVRTTHCANPSARGAATLYKIRFNSVKTGQKVDISYKGDDFLKPLDCQRIPVQFSYKDGENYVFMNLEDYTQYSLTPDELEGQLEYITESLTGMDAMVLDEKVICIEIPVTITLEVVDTAPGMKNASANSRTKPATLTTGLEVQVPEYIEPGEKIKVNSETGKFISRA</sequence>
<dbReference type="Pfam" id="PF09285">
    <property type="entry name" value="Elong-fact-P_C"/>
    <property type="match status" value="1"/>
</dbReference>
<comment type="similarity">
    <text evidence="1 2">Belongs to the elongation factor P family.</text>
</comment>
<dbReference type="GO" id="GO:0005829">
    <property type="term" value="C:cytosol"/>
    <property type="evidence" value="ECO:0007669"/>
    <property type="project" value="UniProtKB-ARBA"/>
</dbReference>
<keyword evidence="5" id="KW-0648">Protein biosynthesis</keyword>
<dbReference type="CDD" id="cd05794">
    <property type="entry name" value="S1_EF-P_repeat_2"/>
    <property type="match status" value="1"/>
</dbReference>
<dbReference type="FunFam" id="2.40.50.140:FF:000004">
    <property type="entry name" value="Elongation factor P"/>
    <property type="match status" value="1"/>
</dbReference>
<keyword evidence="5" id="KW-0251">Elongation factor</keyword>